<dbReference type="PANTHER" id="PTHR13887:SF14">
    <property type="entry name" value="DISULFIDE BOND FORMATION PROTEIN D"/>
    <property type="match status" value="1"/>
</dbReference>
<dbReference type="PANTHER" id="PTHR13887">
    <property type="entry name" value="GLUTATHIONE S-TRANSFERASE KAPPA"/>
    <property type="match status" value="1"/>
</dbReference>
<evidence type="ECO:0000313" key="9">
    <source>
        <dbReference type="EMBL" id="HJG80416.1"/>
    </source>
</evidence>
<dbReference type="Proteomes" id="UP000784435">
    <property type="component" value="Unassembled WGS sequence"/>
</dbReference>
<evidence type="ECO:0000259" key="8">
    <source>
        <dbReference type="PROSITE" id="PS51352"/>
    </source>
</evidence>
<evidence type="ECO:0000256" key="7">
    <source>
        <dbReference type="SAM" id="Phobius"/>
    </source>
</evidence>
<comment type="caution">
    <text evidence="9">The sequence shown here is derived from an EMBL/GenBank/DDBJ whole genome shotgun (WGS) entry which is preliminary data.</text>
</comment>
<dbReference type="AlphaFoldDB" id="A0A921MEG4"/>
<keyword evidence="5" id="KW-0676">Redox-active center</keyword>
<keyword evidence="2" id="KW-0732">Signal</keyword>
<dbReference type="GO" id="GO:0016491">
    <property type="term" value="F:oxidoreductase activity"/>
    <property type="evidence" value="ECO:0007669"/>
    <property type="project" value="UniProtKB-KW"/>
</dbReference>
<feature type="compositionally biased region" description="Polar residues" evidence="6">
    <location>
        <begin position="48"/>
        <end position="63"/>
    </location>
</feature>
<feature type="domain" description="Thioredoxin" evidence="8">
    <location>
        <begin position="39"/>
        <end position="253"/>
    </location>
</feature>
<reference evidence="9" key="2">
    <citation type="submission" date="2021-09" db="EMBL/GenBank/DDBJ databases">
        <authorList>
            <person name="Gilroy R."/>
        </authorList>
    </citation>
    <scope>NUCLEOTIDE SEQUENCE</scope>
    <source>
        <strain evidence="9">ChiGjej5B5-7349</strain>
    </source>
</reference>
<dbReference type="InterPro" id="IPR013766">
    <property type="entry name" value="Thioredoxin_domain"/>
</dbReference>
<dbReference type="EMBL" id="DYUK01000180">
    <property type="protein sequence ID" value="HJG80416.1"/>
    <property type="molecule type" value="Genomic_DNA"/>
</dbReference>
<dbReference type="PROSITE" id="PS51352">
    <property type="entry name" value="THIOREDOXIN_2"/>
    <property type="match status" value="1"/>
</dbReference>
<dbReference type="SUPFAM" id="SSF52833">
    <property type="entry name" value="Thioredoxin-like"/>
    <property type="match status" value="1"/>
</dbReference>
<organism evidence="9 10">
    <name type="scientific">Brevibacterium senegalense</name>
    <dbReference type="NCBI Taxonomy" id="1033736"/>
    <lineage>
        <taxon>Bacteria</taxon>
        <taxon>Bacillati</taxon>
        <taxon>Actinomycetota</taxon>
        <taxon>Actinomycetes</taxon>
        <taxon>Micrococcales</taxon>
        <taxon>Brevibacteriaceae</taxon>
        <taxon>Brevibacterium</taxon>
    </lineage>
</organism>
<evidence type="ECO:0000256" key="6">
    <source>
        <dbReference type="SAM" id="MobiDB-lite"/>
    </source>
</evidence>
<proteinExistence type="inferred from homology"/>
<protein>
    <submittedName>
        <fullName evidence="9">Thioredoxin domain-containing protein</fullName>
    </submittedName>
</protein>
<keyword evidence="7" id="KW-0472">Membrane</keyword>
<dbReference type="InterPro" id="IPR036249">
    <property type="entry name" value="Thioredoxin-like_sf"/>
</dbReference>
<dbReference type="InterPro" id="IPR012336">
    <property type="entry name" value="Thioredoxin-like_fold"/>
</dbReference>
<evidence type="ECO:0000256" key="4">
    <source>
        <dbReference type="ARBA" id="ARBA00023157"/>
    </source>
</evidence>
<keyword evidence="3" id="KW-0560">Oxidoreductase</keyword>
<comment type="similarity">
    <text evidence="1">Belongs to the thioredoxin family. DsbA subfamily.</text>
</comment>
<reference evidence="9" key="1">
    <citation type="journal article" date="2021" name="PeerJ">
        <title>Extensive microbial diversity within the chicken gut microbiome revealed by metagenomics and culture.</title>
        <authorList>
            <person name="Gilroy R."/>
            <person name="Ravi A."/>
            <person name="Getino M."/>
            <person name="Pursley I."/>
            <person name="Horton D.L."/>
            <person name="Alikhan N.F."/>
            <person name="Baker D."/>
            <person name="Gharbi K."/>
            <person name="Hall N."/>
            <person name="Watson M."/>
            <person name="Adriaenssens E.M."/>
            <person name="Foster-Nyarko E."/>
            <person name="Jarju S."/>
            <person name="Secka A."/>
            <person name="Antonio M."/>
            <person name="Oren A."/>
            <person name="Chaudhuri R.R."/>
            <person name="La Ragione R."/>
            <person name="Hildebrand F."/>
            <person name="Pallen M.J."/>
        </authorList>
    </citation>
    <scope>NUCLEOTIDE SEQUENCE</scope>
    <source>
        <strain evidence="9">ChiGjej5B5-7349</strain>
    </source>
</reference>
<dbReference type="Pfam" id="PF13462">
    <property type="entry name" value="Thioredoxin_4"/>
    <property type="match status" value="1"/>
</dbReference>
<keyword evidence="7" id="KW-0812">Transmembrane</keyword>
<evidence type="ECO:0000256" key="2">
    <source>
        <dbReference type="ARBA" id="ARBA00022729"/>
    </source>
</evidence>
<dbReference type="Gene3D" id="3.40.30.10">
    <property type="entry name" value="Glutaredoxin"/>
    <property type="match status" value="1"/>
</dbReference>
<feature type="transmembrane region" description="Helical" evidence="7">
    <location>
        <begin position="13"/>
        <end position="33"/>
    </location>
</feature>
<sequence length="256" mass="27834">MSTRATPSGLRRWWFPLAVLLAAAALIVTILVVDRSQSDDEGAGAPDSESTTQQESGTQNDQAATRVEHPEREAFQEAETRDEADLQAIGPVDAPVALVVFSDYQCPYCASWTAETLPSMMEYVEEGRMRIEWRDVNVFGSESEQASKAAYAAALQDEYWAYHDALFADGQHRPADQLSAEALIDLADRLGLDAAQFEEDMESPETQTMIDTYAQTGLDLGAFSTPTFLVAGEPIVGAQPTDVFVDTVEAALAAND</sequence>
<feature type="region of interest" description="Disordered" evidence="6">
    <location>
        <begin position="38"/>
        <end position="67"/>
    </location>
</feature>
<keyword evidence="4" id="KW-1015">Disulfide bond</keyword>
<keyword evidence="7" id="KW-1133">Transmembrane helix</keyword>
<name>A0A921MEG4_9MICO</name>
<evidence type="ECO:0000313" key="10">
    <source>
        <dbReference type="Proteomes" id="UP000784435"/>
    </source>
</evidence>
<evidence type="ECO:0000256" key="3">
    <source>
        <dbReference type="ARBA" id="ARBA00023002"/>
    </source>
</evidence>
<accession>A0A921MEG4</accession>
<gene>
    <name evidence="9" type="ORF">K8V08_08395</name>
</gene>
<evidence type="ECO:0000256" key="5">
    <source>
        <dbReference type="ARBA" id="ARBA00023284"/>
    </source>
</evidence>
<evidence type="ECO:0000256" key="1">
    <source>
        <dbReference type="ARBA" id="ARBA00005791"/>
    </source>
</evidence>